<feature type="compositionally biased region" description="Polar residues" evidence="3">
    <location>
        <begin position="955"/>
        <end position="967"/>
    </location>
</feature>
<feature type="compositionally biased region" description="Polar residues" evidence="3">
    <location>
        <begin position="812"/>
        <end position="832"/>
    </location>
</feature>
<dbReference type="InterPro" id="IPR050252">
    <property type="entry name" value="Beta/Gamma-Crystallin"/>
</dbReference>
<dbReference type="Gene3D" id="2.80.10.50">
    <property type="match status" value="1"/>
</dbReference>
<dbReference type="PANTHER" id="PTHR11818">
    <property type="entry name" value="BETA/GAMMA CRYSTALLIN"/>
    <property type="match status" value="1"/>
</dbReference>
<dbReference type="Ensembl" id="ENSTGET00000010357.1">
    <property type="protein sequence ID" value="ENSTGEP00000008591.1"/>
    <property type="gene ID" value="ENSTGEG00000007042.1"/>
</dbReference>
<evidence type="ECO:0000313" key="6">
    <source>
        <dbReference type="Proteomes" id="UP000694411"/>
    </source>
</evidence>
<feature type="domain" description="Beta/gamma crystallin 'Greek key'" evidence="4">
    <location>
        <begin position="1537"/>
        <end position="1579"/>
    </location>
</feature>
<dbReference type="SMART" id="SM00247">
    <property type="entry name" value="XTALbg"/>
    <property type="match status" value="6"/>
</dbReference>
<dbReference type="SUPFAM" id="SSF49695">
    <property type="entry name" value="gamma-Crystallin-like"/>
    <property type="match status" value="3"/>
</dbReference>
<feature type="compositionally biased region" description="Basic and acidic residues" evidence="3">
    <location>
        <begin position="1111"/>
        <end position="1121"/>
    </location>
</feature>
<feature type="compositionally biased region" description="Low complexity" evidence="3">
    <location>
        <begin position="976"/>
        <end position="989"/>
    </location>
</feature>
<keyword evidence="6" id="KW-1185">Reference proteome</keyword>
<reference evidence="5" key="3">
    <citation type="submission" date="2025-09" db="UniProtKB">
        <authorList>
            <consortium name="Ensembl"/>
        </authorList>
    </citation>
    <scope>IDENTIFICATION</scope>
</reference>
<dbReference type="InterPro" id="IPR035992">
    <property type="entry name" value="Ricin_B-like_lectins"/>
</dbReference>
<protein>
    <submittedName>
        <fullName evidence="5">Crystallin beta-gamma domain containing 2</fullName>
    </submittedName>
</protein>
<feature type="region of interest" description="Disordered" evidence="3">
    <location>
        <begin position="659"/>
        <end position="697"/>
    </location>
</feature>
<dbReference type="PROSITE" id="PS50231">
    <property type="entry name" value="RICIN_B_LECTIN"/>
    <property type="match status" value="1"/>
</dbReference>
<reference evidence="5" key="1">
    <citation type="submission" date="2018-05" db="EMBL/GenBank/DDBJ databases">
        <title>Whole genome of Theropithecus gelada.</title>
        <authorList>
            <person name="Chiou K.L."/>
            <person name="Snyder-Mackler N."/>
        </authorList>
    </citation>
    <scope>NUCLEOTIDE SEQUENCE [LARGE SCALE GENOMIC DNA]</scope>
</reference>
<dbReference type="PRINTS" id="PR01367">
    <property type="entry name" value="BGCRYSTALLIN"/>
</dbReference>
<feature type="region of interest" description="Disordered" evidence="3">
    <location>
        <begin position="730"/>
        <end position="771"/>
    </location>
</feature>
<accession>A0A8D2EPU9</accession>
<organism evidence="5 6">
    <name type="scientific">Theropithecus gelada</name>
    <name type="common">Gelada baboon</name>
    <dbReference type="NCBI Taxonomy" id="9565"/>
    <lineage>
        <taxon>Eukaryota</taxon>
        <taxon>Metazoa</taxon>
        <taxon>Chordata</taxon>
        <taxon>Craniata</taxon>
        <taxon>Vertebrata</taxon>
        <taxon>Euteleostomi</taxon>
        <taxon>Mammalia</taxon>
        <taxon>Eutheria</taxon>
        <taxon>Euarchontoglires</taxon>
        <taxon>Primates</taxon>
        <taxon>Haplorrhini</taxon>
        <taxon>Catarrhini</taxon>
        <taxon>Cercopithecidae</taxon>
        <taxon>Cercopithecinae</taxon>
        <taxon>Theropithecus</taxon>
    </lineage>
</organism>
<feature type="region of interest" description="Disordered" evidence="3">
    <location>
        <begin position="398"/>
        <end position="496"/>
    </location>
</feature>
<feature type="domain" description="Beta/gamma crystallin 'Greek key'" evidence="4">
    <location>
        <begin position="1628"/>
        <end position="1671"/>
    </location>
</feature>
<dbReference type="PANTHER" id="PTHR11818:SF50">
    <property type="entry name" value="BETA_GAMMA CRYSTALLIN DOMAIN-CONTAINING PROTEIN 2"/>
    <property type="match status" value="1"/>
</dbReference>
<feature type="compositionally biased region" description="Low complexity" evidence="3">
    <location>
        <begin position="889"/>
        <end position="898"/>
    </location>
</feature>
<name>A0A8D2EPU9_THEGE</name>
<feature type="compositionally biased region" description="Low complexity" evidence="3">
    <location>
        <begin position="753"/>
        <end position="765"/>
    </location>
</feature>
<reference evidence="5" key="2">
    <citation type="submission" date="2025-08" db="UniProtKB">
        <authorList>
            <consortium name="Ensembl"/>
        </authorList>
    </citation>
    <scope>IDENTIFICATION</scope>
</reference>
<feature type="compositionally biased region" description="Polar residues" evidence="3">
    <location>
        <begin position="280"/>
        <end position="294"/>
    </location>
</feature>
<feature type="region of interest" description="Disordered" evidence="3">
    <location>
        <begin position="1076"/>
        <end position="1136"/>
    </location>
</feature>
<evidence type="ECO:0000256" key="1">
    <source>
        <dbReference type="ARBA" id="ARBA00009646"/>
    </source>
</evidence>
<dbReference type="InterPro" id="IPR011024">
    <property type="entry name" value="G_crystallin-like"/>
</dbReference>
<dbReference type="Gene3D" id="2.60.20.10">
    <property type="entry name" value="Crystallins"/>
    <property type="match status" value="6"/>
</dbReference>
<dbReference type="SUPFAM" id="SSF50370">
    <property type="entry name" value="Ricin B-like lectins"/>
    <property type="match status" value="1"/>
</dbReference>
<sequence>MTERCGGPGACLAGFLAGLGVRREHSGKETSETTSRDRPWDGRSCSDLAQVTTSNVSLKAQAQSCSEWDIHVGGHGDLWIWKQQGISGGPAQCLGRLQRPAVGSAFDLASCASVEPESLALEVASGEPARARHPTYPEPAPEHGEQGPSGCTCQQSPPIAPEVPLRPEPPSNLEDAPLLPHPASFLGAEGTKGEPATPGTALPEPAQTLHMRPSSRRTRYYITVTLLGHRQAPGEEGKEPAQPAPHPCGPEESEGWWEPPHGPRPITGCQPAPLQEPQLRAQSHQGSTAQQQELQAGGTPGSPHRLELDHSGTRTPPDRLPGSHMEEAGGPMARAKARVVSATLTWRQRPPAQEEIKHGFHKVSLVSGAQMEAPQKEMFEFSHREEVNGFATQEEETVNCQGPCDTAGSKNFQSHGPIFSKKYTPPPKEKRPQQRLKEAVDQSDGSRQDPRTEPPRVGAMARTELLVPLPGPREPSPHPGVGLTSGSSRSLEEHRVTRTVRTTTVVRGHVDQRVSSSVTVRPMSSGEALPRGRQVARMVQPVVVGSPPGSPSRSQAVKVLSNLVPARHSPHASHLPRPTAGVPRSTGLGSTVGAALRQLPETGTAELKDSSALVSTGIPASAHLPKNQDVPAACADRDQGRAPDARACELWQVLGAPSSTELPLQTSQGQASVPSSPRLQTHVPSPSLAHPAKQPVVPTHARTQLTPLVLPPIKREGLVDPPAATVLPMVRRERVTVPEQPPAPSSIRRKDVPSPGGLSAPSSPSNKFVQNSENVPVLTFTQKEVVWGPGAPAAASPTRKEAVKGPGAPDASSPTQKEVVQESSAPAASSPTGKEVVKGPGAPAASSPTQEVVQGSSAPAASSPTGKEVVKGPGAPATSSPAQKEVVQGSGAPAASSPKSTEVVQGPEGRPSIQKEAVQGIAGSLAPPLTKEETVQDPAAPATSLPKQDKGVQDSEGSPISSLTQKEVVQDPAVLPAPSSSVDRVSPSPGGTPAPVPTGAEASTESQLVSDSTEGKTCPETLREEDEVALATDLEIFLDTLRSMEPPEILRTHRLPRAPRSSYLSMYATLPAIEEDQPGPWVLGPGPQEVPSLEKKEEEEEEEPENPYLSDDEKLQRRQEKAGPNPSWDLHPARPTQVSCSPLEMMKKHVAGTKGPHLELGLELQGGTRLTSRLGGSLLFGSLVPATKEASTPEPLGTKLSALLPHGAPGLRKVPGQLPLLCSERPSLTEKLACALPLEEWSPALKTQGKPNTRPGKVIFFSESGCQGSGREVWGDIVDASGWAPVASIRVVRGCWVLYEEPEFRGQKLVLPEGDMELRTPETKWSPQGIGSLRRVVWDYRTPEISLFSEEGLKGAQVKLREALKNSQGLEKPLQVASATVSAGLWLLYPKPLFEDTPYILEPGEYPTSEAWGTSDPSVGSLKPMRLVKNRAHPQARRSRLCPLSQVTCWVGYEKEGFRGHQYLLEEGEYPDWSHWGGYDELLTSLRVIRTDFGDPAVVLFEAMDFEGHGVEVSKALPDVELVQHGPSTQAIHVLSGVWVAYQEVGFSGEQYVLEKGVYRNCEDWGAGNSALASLQPVLQVGEHDLHFVSKIQLFSRPDFLGDHFSFEDDQAALPASFRPQSCRVHGGSWILFDEKNFEGDQHILSEGEFPTLTAMGCLASTVLGSLQKVSLHFSEPSIFLYGLQCFEGKEIELSREVRSLQAEGFNNHVLSVRIKGGVWVLCEHSDFRGRQWLVGSCEITNWLTYSGTQRVGSLYPIKQRRVYFRLWNAALGGFLAVPDHVEDMKAGRVVVSDPRAGGSCIWYYEDGLLKNQMAPTMSLQVIGPPSPGSKVVLWAESRLPRQTWSISESGHICSQMFEGQILDVKGGRGYDRDHVVLWEPDEDRASQIWTIHVL</sequence>
<proteinExistence type="inferred from homology"/>
<feature type="compositionally biased region" description="Polar residues" evidence="3">
    <location>
        <begin position="846"/>
        <end position="855"/>
    </location>
</feature>
<dbReference type="CDD" id="cd23465">
    <property type="entry name" value="beta-trefoil_Ricin_CRYBG2"/>
    <property type="match status" value="1"/>
</dbReference>
<evidence type="ECO:0000256" key="3">
    <source>
        <dbReference type="SAM" id="MobiDB-lite"/>
    </source>
</evidence>
<feature type="region of interest" description="Disordered" evidence="3">
    <location>
        <begin position="786"/>
        <end position="1026"/>
    </location>
</feature>
<feature type="region of interest" description="Disordered" evidence="3">
    <location>
        <begin position="125"/>
        <end position="217"/>
    </location>
</feature>
<feature type="compositionally biased region" description="Polar residues" evidence="3">
    <location>
        <begin position="659"/>
        <end position="684"/>
    </location>
</feature>
<dbReference type="Proteomes" id="UP000694411">
    <property type="component" value="Chromosome 1"/>
</dbReference>
<dbReference type="Pfam" id="PF00030">
    <property type="entry name" value="Crystall"/>
    <property type="match status" value="6"/>
</dbReference>
<feature type="region of interest" description="Disordered" evidence="3">
    <location>
        <begin position="231"/>
        <end position="331"/>
    </location>
</feature>
<feature type="compositionally biased region" description="Pro residues" evidence="3">
    <location>
        <begin position="158"/>
        <end position="170"/>
    </location>
</feature>
<evidence type="ECO:0000313" key="5">
    <source>
        <dbReference type="Ensembl" id="ENSTGEP00000008591.1"/>
    </source>
</evidence>
<evidence type="ECO:0000256" key="2">
    <source>
        <dbReference type="ARBA" id="ARBA00022737"/>
    </source>
</evidence>
<feature type="compositionally biased region" description="Polar residues" evidence="3">
    <location>
        <begin position="1001"/>
        <end position="1012"/>
    </location>
</feature>
<feature type="domain" description="Beta/gamma crystallin 'Greek key'" evidence="4">
    <location>
        <begin position="1448"/>
        <end position="1490"/>
    </location>
</feature>
<feature type="domain" description="Beta/gamma crystallin 'Greek key'" evidence="4">
    <location>
        <begin position="1384"/>
        <end position="1426"/>
    </location>
</feature>
<dbReference type="PROSITE" id="PS50915">
    <property type="entry name" value="CRYSTALLIN_BETA_GAMMA"/>
    <property type="match status" value="6"/>
</dbReference>
<comment type="similarity">
    <text evidence="1">Belongs to the beta/gamma-crystallin family.</text>
</comment>
<feature type="domain" description="Beta/gamma crystallin 'Greek key'" evidence="4">
    <location>
        <begin position="1294"/>
        <end position="1337"/>
    </location>
</feature>
<dbReference type="InterPro" id="IPR001064">
    <property type="entry name" value="Beta/gamma_crystallin"/>
</dbReference>
<feature type="compositionally biased region" description="Pro residues" evidence="3">
    <location>
        <begin position="469"/>
        <end position="478"/>
    </location>
</feature>
<feature type="compositionally biased region" description="Basic and acidic residues" evidence="3">
    <location>
        <begin position="23"/>
        <end position="41"/>
    </location>
</feature>
<feature type="region of interest" description="Disordered" evidence="3">
    <location>
        <begin position="23"/>
        <end position="44"/>
    </location>
</feature>
<feature type="compositionally biased region" description="Basic and acidic residues" evidence="3">
    <location>
        <begin position="427"/>
        <end position="454"/>
    </location>
</feature>
<keyword evidence="2" id="KW-0677">Repeat</keyword>
<feature type="domain" description="Beta/gamma crystallin 'Greek key'" evidence="4">
    <location>
        <begin position="1718"/>
        <end position="1759"/>
    </location>
</feature>
<evidence type="ECO:0000259" key="4">
    <source>
        <dbReference type="PROSITE" id="PS50915"/>
    </source>
</evidence>